<dbReference type="GO" id="GO:0035023">
    <property type="term" value="P:regulation of Rho protein signal transduction"/>
    <property type="evidence" value="ECO:0007669"/>
    <property type="project" value="TreeGrafter"/>
</dbReference>
<dbReference type="AlphaFoldDB" id="A0A914EFR5"/>
<dbReference type="Proteomes" id="UP000887540">
    <property type="component" value="Unplaced"/>
</dbReference>
<dbReference type="WBParaSite" id="ACRNAN_scaffold7531.g14837.t1">
    <property type="protein sequence ID" value="ACRNAN_scaffold7531.g14837.t1"/>
    <property type="gene ID" value="ACRNAN_scaffold7531.g14837"/>
</dbReference>
<dbReference type="GO" id="GO:0005096">
    <property type="term" value="F:GTPase activator activity"/>
    <property type="evidence" value="ECO:0007669"/>
    <property type="project" value="UniProtKB-KW"/>
</dbReference>
<evidence type="ECO:0000313" key="5">
    <source>
        <dbReference type="WBParaSite" id="ACRNAN_scaffold7531.g14837.t1"/>
    </source>
</evidence>
<keyword evidence="4" id="KW-1185">Reference proteome</keyword>
<feature type="domain" description="START" evidence="3">
    <location>
        <begin position="103"/>
        <end position="281"/>
    </location>
</feature>
<dbReference type="PANTHER" id="PTHR12659">
    <property type="entry name" value="RHO-TYPE GTPASE ACTIVATING PROTEIN"/>
    <property type="match status" value="1"/>
</dbReference>
<name>A0A914EFR5_9BILA</name>
<keyword evidence="2" id="KW-0597">Phosphoprotein</keyword>
<protein>
    <submittedName>
        <fullName evidence="5">START domain-containing protein</fullName>
    </submittedName>
</protein>
<proteinExistence type="predicted"/>
<accession>A0A914EFR5</accession>
<dbReference type="SUPFAM" id="SSF55961">
    <property type="entry name" value="Bet v1-like"/>
    <property type="match status" value="1"/>
</dbReference>
<dbReference type="GO" id="GO:0008289">
    <property type="term" value="F:lipid binding"/>
    <property type="evidence" value="ECO:0007669"/>
    <property type="project" value="InterPro"/>
</dbReference>
<dbReference type="Gene3D" id="3.30.530.20">
    <property type="match status" value="1"/>
</dbReference>
<reference evidence="5" key="1">
    <citation type="submission" date="2022-11" db="UniProtKB">
        <authorList>
            <consortium name="WormBaseParasite"/>
        </authorList>
    </citation>
    <scope>IDENTIFICATION</scope>
</reference>
<evidence type="ECO:0000256" key="1">
    <source>
        <dbReference type="ARBA" id="ARBA00022468"/>
    </source>
</evidence>
<dbReference type="Pfam" id="PF01852">
    <property type="entry name" value="START"/>
    <property type="match status" value="1"/>
</dbReference>
<dbReference type="PANTHER" id="PTHR12659:SF7">
    <property type="entry name" value="CROSSVEINLESS C, ISOFORM C"/>
    <property type="match status" value="1"/>
</dbReference>
<dbReference type="GO" id="GO:0030036">
    <property type="term" value="P:actin cytoskeleton organization"/>
    <property type="evidence" value="ECO:0007669"/>
    <property type="project" value="TreeGrafter"/>
</dbReference>
<evidence type="ECO:0000256" key="2">
    <source>
        <dbReference type="ARBA" id="ARBA00022553"/>
    </source>
</evidence>
<sequence length="302" mass="34593">MPSLFRMPTGLGPVTGLRRRKTISMPSDRERTEYHSMKQSLMMLIEECDRLVKLPKEISAEIDFSMNTVELQMPFGNGMTLSPNSPSLAVMNRMCSYILEEHDLNWKGWSQERISIPGVKVFTKEAQDKVPLKHFHAQITIAVRPKELFKVLLNNRDAWETGLYSAQKIISATHLNFEVQHVKYRTLNSEIVKQCHLARTWRDPDISSNCYILSERSICGLQNGLNRPLDAANRINVLQSIFLIVPVTGGMSELHHVSRIDLKGKNSAWYQNVFVERIAFQMNRLRENVLSIYGANGPETHL</sequence>
<organism evidence="4 5">
    <name type="scientific">Acrobeloides nanus</name>
    <dbReference type="NCBI Taxonomy" id="290746"/>
    <lineage>
        <taxon>Eukaryota</taxon>
        <taxon>Metazoa</taxon>
        <taxon>Ecdysozoa</taxon>
        <taxon>Nematoda</taxon>
        <taxon>Chromadorea</taxon>
        <taxon>Rhabditida</taxon>
        <taxon>Tylenchina</taxon>
        <taxon>Cephalobomorpha</taxon>
        <taxon>Cephaloboidea</taxon>
        <taxon>Cephalobidae</taxon>
        <taxon>Acrobeloides</taxon>
    </lineage>
</organism>
<dbReference type="InterPro" id="IPR002913">
    <property type="entry name" value="START_lipid-bd_dom"/>
</dbReference>
<evidence type="ECO:0000259" key="3">
    <source>
        <dbReference type="Pfam" id="PF01852"/>
    </source>
</evidence>
<keyword evidence="1" id="KW-0343">GTPase activation</keyword>
<evidence type="ECO:0000313" key="4">
    <source>
        <dbReference type="Proteomes" id="UP000887540"/>
    </source>
</evidence>
<dbReference type="InterPro" id="IPR023393">
    <property type="entry name" value="START-like_dom_sf"/>
</dbReference>